<evidence type="ECO:0000313" key="3">
    <source>
        <dbReference type="Proteomes" id="UP000029922"/>
    </source>
</evidence>
<reference evidence="2 3" key="1">
    <citation type="journal article" date="2014" name="Genome Announc.">
        <title>Draft genome sequences of eight enterohepatic helicobacter species isolated from both laboratory and wild rodents.</title>
        <authorList>
            <person name="Sheh A."/>
            <person name="Shen Z."/>
            <person name="Fox J.G."/>
        </authorList>
    </citation>
    <scope>NUCLEOTIDE SEQUENCE [LARGE SCALE GENOMIC DNA]</scope>
    <source>
        <strain evidence="2 3">ST1</strain>
    </source>
</reference>
<evidence type="ECO:0000313" key="4">
    <source>
        <dbReference type="Proteomes" id="UP000255139"/>
    </source>
</evidence>
<dbReference type="EMBL" id="UGJE01000002">
    <property type="protein sequence ID" value="STQ85799.1"/>
    <property type="molecule type" value="Genomic_DNA"/>
</dbReference>
<sequence length="70" mass="7940">MAYTQNSLSQLQKKSIVLDYSLIKELKLTLKEFSILEQLAYNTNKKSIFAFQKHGLEKCAMSLVGICIIA</sequence>
<dbReference type="Proteomes" id="UP000029922">
    <property type="component" value="Unassembled WGS sequence"/>
</dbReference>
<protein>
    <submittedName>
        <fullName evidence="1">Uncharacterized protein</fullName>
    </submittedName>
</protein>
<evidence type="ECO:0000313" key="2">
    <source>
        <dbReference type="EMBL" id="TLD98820.1"/>
    </source>
</evidence>
<reference evidence="1 4" key="2">
    <citation type="submission" date="2018-06" db="EMBL/GenBank/DDBJ databases">
        <authorList>
            <consortium name="Pathogen Informatics"/>
            <person name="Doyle S."/>
        </authorList>
    </citation>
    <scope>NUCLEOTIDE SEQUENCE [LARGE SCALE GENOMIC DNA]</scope>
    <source>
        <strain evidence="1 4">NCTC12714</strain>
    </source>
</reference>
<dbReference type="EMBL" id="JRPD02000023">
    <property type="protein sequence ID" value="TLD98820.1"/>
    <property type="molecule type" value="Genomic_DNA"/>
</dbReference>
<accession>A0A099U0K9</accession>
<dbReference type="Proteomes" id="UP000255139">
    <property type="component" value="Unassembled WGS sequence"/>
</dbReference>
<name>A0A099U0K9_9HELI</name>
<dbReference type="RefSeq" id="WP_034557007.1">
    <property type="nucleotide sequence ID" value="NZ_FZML01000041.1"/>
</dbReference>
<dbReference type="AlphaFoldDB" id="A0A099U0K9"/>
<proteinExistence type="predicted"/>
<keyword evidence="4" id="KW-1185">Reference proteome</keyword>
<gene>
    <name evidence="2" type="ORF">LS73_008335</name>
    <name evidence="1" type="ORF">NCTC12714_00587</name>
</gene>
<organism evidence="1 4">
    <name type="scientific">Helicobacter muridarum</name>
    <dbReference type="NCBI Taxonomy" id="216"/>
    <lineage>
        <taxon>Bacteria</taxon>
        <taxon>Pseudomonadati</taxon>
        <taxon>Campylobacterota</taxon>
        <taxon>Epsilonproteobacteria</taxon>
        <taxon>Campylobacterales</taxon>
        <taxon>Helicobacteraceae</taxon>
        <taxon>Helicobacter</taxon>
    </lineage>
</organism>
<evidence type="ECO:0000313" key="1">
    <source>
        <dbReference type="EMBL" id="STQ85799.1"/>
    </source>
</evidence>